<protein>
    <submittedName>
        <fullName evidence="2">Uncharacterized protein</fullName>
    </submittedName>
</protein>
<proteinExistence type="predicted"/>
<accession>A0ABR3J3Y2</accession>
<organism evidence="2 3">
    <name type="scientific">Hohenbuehelia grisea</name>
    <dbReference type="NCBI Taxonomy" id="104357"/>
    <lineage>
        <taxon>Eukaryota</taxon>
        <taxon>Fungi</taxon>
        <taxon>Dikarya</taxon>
        <taxon>Basidiomycota</taxon>
        <taxon>Agaricomycotina</taxon>
        <taxon>Agaricomycetes</taxon>
        <taxon>Agaricomycetidae</taxon>
        <taxon>Agaricales</taxon>
        <taxon>Pleurotineae</taxon>
        <taxon>Pleurotaceae</taxon>
        <taxon>Hohenbuehelia</taxon>
    </lineage>
</organism>
<name>A0ABR3J3Y2_9AGAR</name>
<evidence type="ECO:0000313" key="2">
    <source>
        <dbReference type="EMBL" id="KAL0950141.1"/>
    </source>
</evidence>
<feature type="region of interest" description="Disordered" evidence="1">
    <location>
        <begin position="1"/>
        <end position="34"/>
    </location>
</feature>
<gene>
    <name evidence="2" type="ORF">HGRIS_010137</name>
</gene>
<evidence type="ECO:0000256" key="1">
    <source>
        <dbReference type="SAM" id="MobiDB-lite"/>
    </source>
</evidence>
<dbReference type="EMBL" id="JASNQZ010000012">
    <property type="protein sequence ID" value="KAL0950141.1"/>
    <property type="molecule type" value="Genomic_DNA"/>
</dbReference>
<evidence type="ECO:0000313" key="3">
    <source>
        <dbReference type="Proteomes" id="UP001556367"/>
    </source>
</evidence>
<sequence length="142" mass="16111">MGPGHETHQLAAPQPNPPKNEESDLKDLPADWPSLPDEAKEPGRNYYFLGWPIHPQFWDAFIRFRKIPDRFESKRIAVIFGIVSRVGVGYNLRIVRAKPIPEIPSKYILEATPDHPECIEFVALCSMCRCSVIRPASRCSGL</sequence>
<keyword evidence="3" id="KW-1185">Reference proteome</keyword>
<dbReference type="Proteomes" id="UP001556367">
    <property type="component" value="Unassembled WGS sequence"/>
</dbReference>
<comment type="caution">
    <text evidence="2">The sequence shown here is derived from an EMBL/GenBank/DDBJ whole genome shotgun (WGS) entry which is preliminary data.</text>
</comment>
<reference evidence="3" key="1">
    <citation type="submission" date="2024-06" db="EMBL/GenBank/DDBJ databases">
        <title>Multi-omics analyses provide insights into the biosynthesis of the anticancer antibiotic pleurotin in Hohenbuehelia grisea.</title>
        <authorList>
            <person name="Weaver J.A."/>
            <person name="Alberti F."/>
        </authorList>
    </citation>
    <scope>NUCLEOTIDE SEQUENCE [LARGE SCALE GENOMIC DNA]</scope>
    <source>
        <strain evidence="3">T-177</strain>
    </source>
</reference>
<feature type="compositionally biased region" description="Basic and acidic residues" evidence="1">
    <location>
        <begin position="19"/>
        <end position="29"/>
    </location>
</feature>